<accession>A0A9P0A8V6</accession>
<protein>
    <recommendedName>
        <fullName evidence="6">UPF3 domain-containing protein</fullName>
    </recommendedName>
</protein>
<dbReference type="GO" id="GO:0003729">
    <property type="term" value="F:mRNA binding"/>
    <property type="evidence" value="ECO:0007669"/>
    <property type="project" value="TreeGrafter"/>
</dbReference>
<dbReference type="InterPro" id="IPR039722">
    <property type="entry name" value="Upf3"/>
</dbReference>
<feature type="region of interest" description="Disordered" evidence="5">
    <location>
        <begin position="194"/>
        <end position="617"/>
    </location>
</feature>
<evidence type="ECO:0000313" key="8">
    <source>
        <dbReference type="Proteomes" id="UP001152759"/>
    </source>
</evidence>
<gene>
    <name evidence="7" type="ORF">BEMITA_LOCUS7040</name>
</gene>
<dbReference type="Proteomes" id="UP001152759">
    <property type="component" value="Chromosome 4"/>
</dbReference>
<name>A0A9P0A8V6_BEMTA</name>
<sequence>GVKKANSASSRDNEVSSGGNSKKKAKGEKFPTKVVVRKLPPSMNLESFLDNVSPLPDNDYINFVPADNSLFPLNYSRGYINFSNQEDLLIFTQKFDNYVFVDAKGHEYPALVEFAPFQRIPKVKTNKKKDSKCSTIEDDPHYIKFKERLLAEEEENESGKQNVFETTLPDDVPEKVTSTPLLDYLRKRREEKKRIREEKKEERKKRELERRKVKDEQRKAKKVASTVSTSVTASVPSDTYEPVETSAMNSASAGLKEKDRIKDKDPLGKRGAKDLLKAIKVKEKLNSISKDKEKSGKSYREERLRRIEQREELRKKSSKTGDSNETINQESGDKDKKIDNSSTHSQHDDKEEKYKKQKPKIDSFQKPRKKEFEKRSSEYYKGKKDFQSDKPKKKILVHKPQDGSSVSENKENNSNCDKGKEGKSEEAPEKQGAKLKSGIGSQDSVGKSAETEKKDKPSKDSDSLQKKSKSQDTSVKPSSSVKKKAENDKEQSKKTSESSTSLTNAKNSEDSSVKPLEHKKISKNQSSSLGNSTEGDISPVPKPERRRSLESQDPVQDSDSQSRKDPRTERRIRNKDRPALEIYRPGMGRYSKQRLEKVLGSSTERDTPSPSPSITSN</sequence>
<evidence type="ECO:0000256" key="2">
    <source>
        <dbReference type="ARBA" id="ARBA00005991"/>
    </source>
</evidence>
<evidence type="ECO:0000256" key="1">
    <source>
        <dbReference type="ARBA" id="ARBA00004123"/>
    </source>
</evidence>
<dbReference type="GO" id="GO:0005737">
    <property type="term" value="C:cytoplasm"/>
    <property type="evidence" value="ECO:0007669"/>
    <property type="project" value="TreeGrafter"/>
</dbReference>
<dbReference type="SUPFAM" id="SSF54928">
    <property type="entry name" value="RNA-binding domain, RBD"/>
    <property type="match status" value="1"/>
</dbReference>
<dbReference type="GO" id="GO:0005730">
    <property type="term" value="C:nucleolus"/>
    <property type="evidence" value="ECO:0007669"/>
    <property type="project" value="TreeGrafter"/>
</dbReference>
<feature type="compositionally biased region" description="Basic and acidic residues" evidence="5">
    <location>
        <begin position="560"/>
        <end position="579"/>
    </location>
</feature>
<feature type="compositionally biased region" description="Basic and acidic residues" evidence="5">
    <location>
        <begin position="255"/>
        <end position="315"/>
    </location>
</feature>
<feature type="compositionally biased region" description="Polar residues" evidence="5">
    <location>
        <begin position="1"/>
        <end position="10"/>
    </location>
</feature>
<feature type="compositionally biased region" description="Basic and acidic residues" evidence="5">
    <location>
        <begin position="194"/>
        <end position="218"/>
    </location>
</feature>
<proteinExistence type="inferred from homology"/>
<feature type="compositionally biased region" description="Polar residues" evidence="5">
    <location>
        <begin position="320"/>
        <end position="330"/>
    </location>
</feature>
<feature type="compositionally biased region" description="Basic and acidic residues" evidence="5">
    <location>
        <begin position="483"/>
        <end position="496"/>
    </location>
</feature>
<feature type="compositionally biased region" description="Basic and acidic residues" evidence="5">
    <location>
        <begin position="331"/>
        <end position="390"/>
    </location>
</feature>
<feature type="compositionally biased region" description="Basic and acidic residues" evidence="5">
    <location>
        <begin position="449"/>
        <end position="465"/>
    </location>
</feature>
<dbReference type="Pfam" id="PF03467">
    <property type="entry name" value="Smg4_UPF3"/>
    <property type="match status" value="1"/>
</dbReference>
<dbReference type="AlphaFoldDB" id="A0A9P0A8V6"/>
<feature type="compositionally biased region" description="Low complexity" evidence="5">
    <location>
        <begin position="404"/>
        <end position="415"/>
    </location>
</feature>
<feature type="compositionally biased region" description="Basic and acidic residues" evidence="5">
    <location>
        <begin position="417"/>
        <end position="432"/>
    </location>
</feature>
<feature type="compositionally biased region" description="Low complexity" evidence="5">
    <location>
        <begin position="223"/>
        <end position="235"/>
    </location>
</feature>
<dbReference type="GO" id="GO:0045727">
    <property type="term" value="P:positive regulation of translation"/>
    <property type="evidence" value="ECO:0007669"/>
    <property type="project" value="TreeGrafter"/>
</dbReference>
<evidence type="ECO:0000313" key="7">
    <source>
        <dbReference type="EMBL" id="CAH0388098.1"/>
    </source>
</evidence>
<dbReference type="PANTHER" id="PTHR13112:SF0">
    <property type="entry name" value="FI21285P1"/>
    <property type="match status" value="1"/>
</dbReference>
<feature type="compositionally biased region" description="Low complexity" evidence="5">
    <location>
        <begin position="471"/>
        <end position="480"/>
    </location>
</feature>
<evidence type="ECO:0000256" key="5">
    <source>
        <dbReference type="SAM" id="MobiDB-lite"/>
    </source>
</evidence>
<feature type="compositionally biased region" description="Basic and acidic residues" evidence="5">
    <location>
        <begin position="593"/>
        <end position="607"/>
    </location>
</feature>
<dbReference type="EMBL" id="OU963865">
    <property type="protein sequence ID" value="CAH0388098.1"/>
    <property type="molecule type" value="Genomic_DNA"/>
</dbReference>
<reference evidence="7" key="1">
    <citation type="submission" date="2021-12" db="EMBL/GenBank/DDBJ databases">
        <authorList>
            <person name="King R."/>
        </authorList>
    </citation>
    <scope>NUCLEOTIDE SEQUENCE</scope>
</reference>
<feature type="compositionally biased region" description="Basic and acidic residues" evidence="5">
    <location>
        <begin position="507"/>
        <end position="519"/>
    </location>
</feature>
<feature type="domain" description="UPF3" evidence="6">
    <location>
        <begin position="31"/>
        <end position="189"/>
    </location>
</feature>
<feature type="compositionally biased region" description="Polar residues" evidence="5">
    <location>
        <begin position="523"/>
        <end position="535"/>
    </location>
</feature>
<dbReference type="GO" id="GO:0000184">
    <property type="term" value="P:nuclear-transcribed mRNA catabolic process, nonsense-mediated decay"/>
    <property type="evidence" value="ECO:0007669"/>
    <property type="project" value="UniProtKB-KW"/>
</dbReference>
<comment type="similarity">
    <text evidence="2">Belongs to the RENT3 family.</text>
</comment>
<organism evidence="7 8">
    <name type="scientific">Bemisia tabaci</name>
    <name type="common">Sweetpotato whitefly</name>
    <name type="synonym">Aleurodes tabaci</name>
    <dbReference type="NCBI Taxonomy" id="7038"/>
    <lineage>
        <taxon>Eukaryota</taxon>
        <taxon>Metazoa</taxon>
        <taxon>Ecdysozoa</taxon>
        <taxon>Arthropoda</taxon>
        <taxon>Hexapoda</taxon>
        <taxon>Insecta</taxon>
        <taxon>Pterygota</taxon>
        <taxon>Neoptera</taxon>
        <taxon>Paraneoptera</taxon>
        <taxon>Hemiptera</taxon>
        <taxon>Sternorrhyncha</taxon>
        <taxon>Aleyrodoidea</taxon>
        <taxon>Aleyrodidae</taxon>
        <taxon>Aleyrodinae</taxon>
        <taxon>Bemisia</taxon>
    </lineage>
</organism>
<feature type="region of interest" description="Disordered" evidence="5">
    <location>
        <begin position="1"/>
        <end position="30"/>
    </location>
</feature>
<evidence type="ECO:0000259" key="6">
    <source>
        <dbReference type="Pfam" id="PF03467"/>
    </source>
</evidence>
<dbReference type="InterPro" id="IPR035979">
    <property type="entry name" value="RBD_domain_sf"/>
</dbReference>
<keyword evidence="3" id="KW-0866">Nonsense-mediated mRNA decay</keyword>
<feature type="non-terminal residue" evidence="7">
    <location>
        <position position="617"/>
    </location>
</feature>
<evidence type="ECO:0000256" key="4">
    <source>
        <dbReference type="ARBA" id="ARBA00023242"/>
    </source>
</evidence>
<dbReference type="Gene3D" id="3.30.70.330">
    <property type="match status" value="1"/>
</dbReference>
<comment type="subcellular location">
    <subcellularLocation>
        <location evidence="1">Nucleus</location>
    </subcellularLocation>
</comment>
<keyword evidence="4" id="KW-0539">Nucleus</keyword>
<keyword evidence="8" id="KW-1185">Reference proteome</keyword>
<dbReference type="PANTHER" id="PTHR13112">
    <property type="entry name" value="UPF3 REGULATOR OF NONSENSE TRANSCRIPTS-LIKE PROTEIN"/>
    <property type="match status" value="1"/>
</dbReference>
<dbReference type="InterPro" id="IPR012677">
    <property type="entry name" value="Nucleotide-bd_a/b_plait_sf"/>
</dbReference>
<feature type="region of interest" description="Disordered" evidence="5">
    <location>
        <begin position="153"/>
        <end position="180"/>
    </location>
</feature>
<evidence type="ECO:0000256" key="3">
    <source>
        <dbReference type="ARBA" id="ARBA00023161"/>
    </source>
</evidence>
<dbReference type="InterPro" id="IPR005120">
    <property type="entry name" value="UPF3_dom"/>
</dbReference>